<protein>
    <submittedName>
        <fullName evidence="1">Uncharacterized protein</fullName>
    </submittedName>
</protein>
<accession>A0A0F9H389</accession>
<name>A0A0F9H389_9ZZZZ</name>
<proteinExistence type="predicted"/>
<dbReference type="AlphaFoldDB" id="A0A0F9H389"/>
<organism evidence="1">
    <name type="scientific">marine sediment metagenome</name>
    <dbReference type="NCBI Taxonomy" id="412755"/>
    <lineage>
        <taxon>unclassified sequences</taxon>
        <taxon>metagenomes</taxon>
        <taxon>ecological metagenomes</taxon>
    </lineage>
</organism>
<sequence>GSRAPIACYTCAKFQPWIEAPHEENLNSLYQERQEILDATGDETIARQLDRSILAIEDVIRRCELKRIEIAEVGTSDV</sequence>
<reference evidence="1" key="1">
    <citation type="journal article" date="2015" name="Nature">
        <title>Complex archaea that bridge the gap between prokaryotes and eukaryotes.</title>
        <authorList>
            <person name="Spang A."/>
            <person name="Saw J.H."/>
            <person name="Jorgensen S.L."/>
            <person name="Zaremba-Niedzwiedzka K."/>
            <person name="Martijn J."/>
            <person name="Lind A.E."/>
            <person name="van Eijk R."/>
            <person name="Schleper C."/>
            <person name="Guy L."/>
            <person name="Ettema T.J."/>
        </authorList>
    </citation>
    <scope>NUCLEOTIDE SEQUENCE</scope>
</reference>
<evidence type="ECO:0000313" key="1">
    <source>
        <dbReference type="EMBL" id="KKM05534.1"/>
    </source>
</evidence>
<feature type="non-terminal residue" evidence="1">
    <location>
        <position position="1"/>
    </location>
</feature>
<comment type="caution">
    <text evidence="1">The sequence shown here is derived from an EMBL/GenBank/DDBJ whole genome shotgun (WGS) entry which is preliminary data.</text>
</comment>
<dbReference type="EMBL" id="LAZR01016198">
    <property type="protein sequence ID" value="KKM05534.1"/>
    <property type="molecule type" value="Genomic_DNA"/>
</dbReference>
<gene>
    <name evidence="1" type="ORF">LCGC14_1753080</name>
</gene>